<proteinExistence type="predicted"/>
<dbReference type="AlphaFoldDB" id="A0A0M2V7Z7"/>
<dbReference type="EMBL" id="LAHO01000007">
    <property type="protein sequence ID" value="KKO45775.1"/>
    <property type="molecule type" value="Genomic_DNA"/>
</dbReference>
<evidence type="ECO:0000256" key="1">
    <source>
        <dbReference type="SAM" id="Phobius"/>
    </source>
</evidence>
<comment type="caution">
    <text evidence="2">The sequence shown here is derived from an EMBL/GenBank/DDBJ whole genome shotgun (WGS) entry which is preliminary data.</text>
</comment>
<evidence type="ECO:0000313" key="2">
    <source>
        <dbReference type="EMBL" id="KKO45775.1"/>
    </source>
</evidence>
<accession>A0A0M2V7Z7</accession>
<dbReference type="Proteomes" id="UP000034228">
    <property type="component" value="Unassembled WGS sequence"/>
</dbReference>
<keyword evidence="3" id="KW-1185">Reference proteome</keyword>
<dbReference type="OrthoDB" id="5298361at2"/>
<keyword evidence="1" id="KW-0472">Membrane</keyword>
<gene>
    <name evidence="2" type="ORF">WG68_08650</name>
</gene>
<organism evidence="2 3">
    <name type="scientific">Arsukibacterium ikkense</name>
    <dbReference type="NCBI Taxonomy" id="336831"/>
    <lineage>
        <taxon>Bacteria</taxon>
        <taxon>Pseudomonadati</taxon>
        <taxon>Pseudomonadota</taxon>
        <taxon>Gammaproteobacteria</taxon>
        <taxon>Chromatiales</taxon>
        <taxon>Chromatiaceae</taxon>
        <taxon>Arsukibacterium</taxon>
    </lineage>
</organism>
<keyword evidence="1" id="KW-1133">Transmembrane helix</keyword>
<dbReference type="RefSeq" id="WP_046557293.1">
    <property type="nucleotide sequence ID" value="NZ_LAHO01000007.1"/>
</dbReference>
<protein>
    <submittedName>
        <fullName evidence="2">Uncharacterized protein</fullName>
    </submittedName>
</protein>
<feature type="transmembrane region" description="Helical" evidence="1">
    <location>
        <begin position="6"/>
        <end position="26"/>
    </location>
</feature>
<reference evidence="2 3" key="1">
    <citation type="submission" date="2015-03" db="EMBL/GenBank/DDBJ databases">
        <title>Draft genome sequences of two protease-producing strains of Arsukibacterium isolated from two cold and alkaline environments.</title>
        <authorList>
            <person name="Lylloff J.E."/>
            <person name="Skov L.B."/>
            <person name="Jepsen M."/>
            <person name="Hallin P.F."/>
            <person name="Sorensen S.J."/>
            <person name="Stougaard P."/>
            <person name="Glaring M.A."/>
        </authorList>
    </citation>
    <scope>NUCLEOTIDE SEQUENCE [LARGE SCALE GENOMIC DNA]</scope>
    <source>
        <strain evidence="2 3">GCM72</strain>
    </source>
</reference>
<keyword evidence="1" id="KW-0812">Transmembrane</keyword>
<name>A0A0M2V7Z7_9GAMM</name>
<evidence type="ECO:0000313" key="3">
    <source>
        <dbReference type="Proteomes" id="UP000034228"/>
    </source>
</evidence>
<sequence length="122" mass="14213">MTIGQYLLLAAVGYAATGYLCYRFIFKPAKRKIYERYSPEESEILEPDTEFAPGRLYRVEGRQVMIVPTECELSVSRVKIRRVSEALVIYPRDRAWSEYADLLPADSYTLHKRQDANNEEKK</sequence>